<gene>
    <name evidence="2" type="ORF">WM43_09265</name>
</gene>
<evidence type="ECO:0000313" key="3">
    <source>
        <dbReference type="Proteomes" id="UP000076809"/>
    </source>
</evidence>
<proteinExistence type="predicted"/>
<accession>A0AAC9FLH1</accession>
<protein>
    <submittedName>
        <fullName evidence="2">Uncharacterized protein</fullName>
    </submittedName>
</protein>
<dbReference type="Proteomes" id="UP000076809">
    <property type="component" value="Chromosome"/>
</dbReference>
<evidence type="ECO:0000313" key="2">
    <source>
        <dbReference type="EMBL" id="ANB52841.1"/>
    </source>
</evidence>
<reference evidence="2 3" key="1">
    <citation type="journal article" date="2016" name="J. Clin. Microbiol.">
        <title>Detection and Whole-Genome Sequencing of Carbapenemase-Producing Aeromonas hydrophila Isolates from Routine Perirectal Surveillance Culture.</title>
        <authorList>
            <person name="Hughes H.Y."/>
            <person name="Conlan S.P."/>
            <person name="Lau A.F."/>
            <person name="Dekker J.P."/>
            <person name="Michelin A.V."/>
            <person name="Youn J.H."/>
            <person name="Henderson D.K."/>
            <person name="Frank K.M."/>
            <person name="Segre J.A."/>
            <person name="Palmore T.N."/>
        </authorList>
    </citation>
    <scope>NUCLEOTIDE SEQUENCE [LARGE SCALE GENOMIC DNA]</scope>
    <source>
        <strain evidence="2 3">AVNIH1</strain>
    </source>
</reference>
<dbReference type="RefSeq" id="WP_064338766.1">
    <property type="nucleotide sequence ID" value="NZ_CP014774.1"/>
</dbReference>
<sequence length="188" mass="21187">MGSIKEAHEFLALNGPLGLNVRDDLQRFVDKVRAGEKIGHELLEFIADGVERHLKNGNATPWPVNGGVEGRPESTSGPSDEHWRQIAEVQFYRRLLPEYDGRAPSKQSALAKQFGYKDTKSIRNMEKAVPPFLLYVTPRGEPPPFYTRLRELIDAEGLVGVTYDRFADQLGKRWAITRDGIRAIKETG</sequence>
<organism evidence="2 3">
    <name type="scientific">Aeromonas veronii</name>
    <dbReference type="NCBI Taxonomy" id="654"/>
    <lineage>
        <taxon>Bacteria</taxon>
        <taxon>Pseudomonadati</taxon>
        <taxon>Pseudomonadota</taxon>
        <taxon>Gammaproteobacteria</taxon>
        <taxon>Aeromonadales</taxon>
        <taxon>Aeromonadaceae</taxon>
        <taxon>Aeromonas</taxon>
    </lineage>
</organism>
<dbReference type="AlphaFoldDB" id="A0AAC9FLH1"/>
<feature type="region of interest" description="Disordered" evidence="1">
    <location>
        <begin position="57"/>
        <end position="80"/>
    </location>
</feature>
<name>A0AAC9FLH1_AERVE</name>
<dbReference type="EMBL" id="CP014774">
    <property type="protein sequence ID" value="ANB52841.1"/>
    <property type="molecule type" value="Genomic_DNA"/>
</dbReference>
<evidence type="ECO:0000256" key="1">
    <source>
        <dbReference type="SAM" id="MobiDB-lite"/>
    </source>
</evidence>